<dbReference type="VEuPathDB" id="ToxoDB:cyc_00756"/>
<evidence type="ECO:0000313" key="3">
    <source>
        <dbReference type="EMBL" id="OEH75039.1"/>
    </source>
</evidence>
<dbReference type="GO" id="GO:0005524">
    <property type="term" value="F:ATP binding"/>
    <property type="evidence" value="ECO:0007669"/>
    <property type="project" value="InterPro"/>
</dbReference>
<dbReference type="SUPFAM" id="SSF56726">
    <property type="entry name" value="DNA topoisomerase IV, alpha subunit"/>
    <property type="match status" value="1"/>
</dbReference>
<protein>
    <submittedName>
        <fullName evidence="3">Meiotic recombination protein rec12</fullName>
    </submittedName>
</protein>
<dbReference type="GO" id="GO:0003918">
    <property type="term" value="F:DNA topoisomerase type II (double strand cut, ATP-hydrolyzing) activity"/>
    <property type="evidence" value="ECO:0007669"/>
    <property type="project" value="UniProtKB-UniRule"/>
</dbReference>
<keyword evidence="1" id="KW-0799">Topoisomerase</keyword>
<keyword evidence="1" id="KW-0413">Isomerase</keyword>
<comment type="similarity">
    <text evidence="1">Belongs to the TOP6A family.</text>
</comment>
<dbReference type="InParanoid" id="A0A1D3CV08"/>
<comment type="catalytic activity">
    <reaction evidence="1">
        <text>ATP-dependent breakage, passage and rejoining of double-stranded DNA.</text>
        <dbReference type="EC" id="5.6.2.2"/>
    </reaction>
</comment>
<keyword evidence="1" id="KW-0238">DNA-binding</keyword>
<evidence type="ECO:0000259" key="2">
    <source>
        <dbReference type="Pfam" id="PF04406"/>
    </source>
</evidence>
<keyword evidence="4" id="KW-1185">Reference proteome</keyword>
<dbReference type="PANTHER" id="PTHR10848:SF0">
    <property type="entry name" value="MEIOTIC RECOMBINATION PROTEIN SPO11"/>
    <property type="match status" value="1"/>
</dbReference>
<dbReference type="VEuPathDB" id="ToxoDB:LOC34617876"/>
<dbReference type="AlphaFoldDB" id="A0A1D3CV08"/>
<reference evidence="3 4" key="1">
    <citation type="journal article" date="2016" name="BMC Genomics">
        <title>Comparative genomics reveals Cyclospora cayetanensis possesses coccidia-like metabolism and invasion components but unique surface antigens.</title>
        <authorList>
            <person name="Liu S."/>
            <person name="Wang L."/>
            <person name="Zheng H."/>
            <person name="Xu Z."/>
            <person name="Roellig D.M."/>
            <person name="Li N."/>
            <person name="Frace M.A."/>
            <person name="Tang K."/>
            <person name="Arrowood M.J."/>
            <person name="Moss D.M."/>
            <person name="Zhang L."/>
            <person name="Feng Y."/>
            <person name="Xiao L."/>
        </authorList>
    </citation>
    <scope>NUCLEOTIDE SEQUENCE [LARGE SCALE GENOMIC DNA]</scope>
    <source>
        <strain evidence="3 4">CHN_HEN01</strain>
    </source>
</reference>
<evidence type="ECO:0000313" key="4">
    <source>
        <dbReference type="Proteomes" id="UP000095192"/>
    </source>
</evidence>
<dbReference type="Gene3D" id="1.10.10.10">
    <property type="entry name" value="Winged helix-like DNA-binding domain superfamily/Winged helix DNA-binding domain"/>
    <property type="match status" value="1"/>
</dbReference>
<dbReference type="GO" id="GO:0006259">
    <property type="term" value="P:DNA metabolic process"/>
    <property type="evidence" value="ECO:0007669"/>
    <property type="project" value="InterPro"/>
</dbReference>
<accession>A0A1D3CV08</accession>
<proteinExistence type="inferred from homology"/>
<dbReference type="Pfam" id="PF04406">
    <property type="entry name" value="TP6A_N"/>
    <property type="match status" value="1"/>
</dbReference>
<comment type="caution">
    <text evidence="3">The sequence shown here is derived from an EMBL/GenBank/DDBJ whole genome shotgun (WGS) entry which is preliminary data.</text>
</comment>
<dbReference type="InterPro" id="IPR002815">
    <property type="entry name" value="Spo11/TopoVI_A"/>
</dbReference>
<dbReference type="GO" id="GO:0005694">
    <property type="term" value="C:chromosome"/>
    <property type="evidence" value="ECO:0007669"/>
    <property type="project" value="InterPro"/>
</dbReference>
<organism evidence="3 4">
    <name type="scientific">Cyclospora cayetanensis</name>
    <dbReference type="NCBI Taxonomy" id="88456"/>
    <lineage>
        <taxon>Eukaryota</taxon>
        <taxon>Sar</taxon>
        <taxon>Alveolata</taxon>
        <taxon>Apicomplexa</taxon>
        <taxon>Conoidasida</taxon>
        <taxon>Coccidia</taxon>
        <taxon>Eucoccidiorida</taxon>
        <taxon>Eimeriorina</taxon>
        <taxon>Eimeriidae</taxon>
        <taxon>Cyclospora</taxon>
    </lineage>
</organism>
<dbReference type="InterPro" id="IPR036388">
    <property type="entry name" value="WH-like_DNA-bd_sf"/>
</dbReference>
<feature type="active site" description="O-(5'-phospho-DNA)-tyrosine intermediate" evidence="1">
    <location>
        <position position="69"/>
    </location>
</feature>
<dbReference type="GO" id="GO:0003677">
    <property type="term" value="F:DNA binding"/>
    <property type="evidence" value="ECO:0007669"/>
    <property type="project" value="UniProtKB-UniRule"/>
</dbReference>
<sequence length="164" mass="17941">MAVIDKRKCYLFQTSDGGNDEISAAARVEFLQPLAVSSSARIANLLAIMSSIVSLHAECRYATLRQLYYANINIAKGQRVIESSVSALTRLLQVPREGLRITSTAKCIIRGPIVIREKHYTQDFSVPKAIPLSLPSADEAGAFHGVSLVDMPEIPESKRRLLSG</sequence>
<dbReference type="PANTHER" id="PTHR10848">
    <property type="entry name" value="MEIOTIC RECOMBINATION PROTEIN SPO11"/>
    <property type="match status" value="1"/>
</dbReference>
<dbReference type="InterPro" id="IPR013049">
    <property type="entry name" value="Spo11/TopoVI_A_N"/>
</dbReference>
<name>A0A1D3CV08_9EIME</name>
<evidence type="ECO:0000256" key="1">
    <source>
        <dbReference type="PROSITE-ProRule" id="PRU01385"/>
    </source>
</evidence>
<dbReference type="InterPro" id="IPR036078">
    <property type="entry name" value="Spo11/TopoVI_A_sf"/>
</dbReference>
<gene>
    <name evidence="3" type="ORF">cyc_00756</name>
</gene>
<dbReference type="Proteomes" id="UP000095192">
    <property type="component" value="Unassembled WGS sequence"/>
</dbReference>
<feature type="domain" description="Spo11/DNA topoisomerase VI subunit A N-terminal" evidence="2">
    <location>
        <begin position="41"/>
        <end position="101"/>
    </location>
</feature>
<dbReference type="PROSITE" id="PS52041">
    <property type="entry name" value="TOPO_IIB"/>
    <property type="match status" value="1"/>
</dbReference>
<dbReference type="EMBL" id="JROU02001840">
    <property type="protein sequence ID" value="OEH75039.1"/>
    <property type="molecule type" value="Genomic_DNA"/>
</dbReference>